<gene>
    <name evidence="3" type="ORF">SAMN04489727_8256</name>
</gene>
<dbReference type="OrthoDB" id="3405601at2"/>
<dbReference type="AlphaFoldDB" id="A0A1H5BG20"/>
<feature type="compositionally biased region" description="Pro residues" evidence="1">
    <location>
        <begin position="239"/>
        <end position="248"/>
    </location>
</feature>
<keyword evidence="2" id="KW-1133">Transmembrane helix</keyword>
<dbReference type="EMBL" id="FNSO01000004">
    <property type="protein sequence ID" value="SED53267.1"/>
    <property type="molecule type" value="Genomic_DNA"/>
</dbReference>
<evidence type="ECO:0000313" key="3">
    <source>
        <dbReference type="EMBL" id="SED53267.1"/>
    </source>
</evidence>
<evidence type="ECO:0000256" key="1">
    <source>
        <dbReference type="SAM" id="MobiDB-lite"/>
    </source>
</evidence>
<feature type="region of interest" description="Disordered" evidence="1">
    <location>
        <begin position="1"/>
        <end position="70"/>
    </location>
</feature>
<feature type="region of interest" description="Disordered" evidence="1">
    <location>
        <begin position="111"/>
        <end position="157"/>
    </location>
</feature>
<organism evidence="3 4">
    <name type="scientific">Amycolatopsis tolypomycina</name>
    <dbReference type="NCBI Taxonomy" id="208445"/>
    <lineage>
        <taxon>Bacteria</taxon>
        <taxon>Bacillati</taxon>
        <taxon>Actinomycetota</taxon>
        <taxon>Actinomycetes</taxon>
        <taxon>Pseudonocardiales</taxon>
        <taxon>Pseudonocardiaceae</taxon>
        <taxon>Amycolatopsis</taxon>
    </lineage>
</organism>
<dbReference type="RefSeq" id="WP_091317454.1">
    <property type="nucleotide sequence ID" value="NZ_FNSO01000004.1"/>
</dbReference>
<name>A0A1H5BG20_9PSEU</name>
<reference evidence="4" key="1">
    <citation type="submission" date="2016-10" db="EMBL/GenBank/DDBJ databases">
        <authorList>
            <person name="Varghese N."/>
            <person name="Submissions S."/>
        </authorList>
    </citation>
    <scope>NUCLEOTIDE SEQUENCE [LARGE SCALE GENOMIC DNA]</scope>
    <source>
        <strain evidence="4">DSM 44544</strain>
    </source>
</reference>
<keyword evidence="2" id="KW-0472">Membrane</keyword>
<feature type="transmembrane region" description="Helical" evidence="2">
    <location>
        <begin position="81"/>
        <end position="107"/>
    </location>
</feature>
<dbReference type="Proteomes" id="UP000199622">
    <property type="component" value="Unassembled WGS sequence"/>
</dbReference>
<sequence>MSKQQGRRIDRHTAEQLLRGAPADAPDALAGLLAAAAAPPRDGEQGGEPAAVTAFLEAAQHARPPRPRSPSMIKSMWAKLLTVKVAAAAAAVFTVGGVAAAAATGALPFRSGDAPSPAPAASSHAQPPAAPAPETTKTHGTRPADQPSPSPSLVGLCHAYSAGDKTEHGKALESPAFTALITAAGDKAKVDGYCDVLLKAEATKPAHPTGAPADPGNSDNGKDHPTPAHPTGAPSTHPSGPPTTRPTH</sequence>
<proteinExistence type="predicted"/>
<keyword evidence="4" id="KW-1185">Reference proteome</keyword>
<feature type="region of interest" description="Disordered" evidence="1">
    <location>
        <begin position="204"/>
        <end position="248"/>
    </location>
</feature>
<protein>
    <submittedName>
        <fullName evidence="3">Uncharacterized protein</fullName>
    </submittedName>
</protein>
<dbReference type="STRING" id="208445.SAMN04489727_8256"/>
<accession>A0A1H5BG20</accession>
<feature type="compositionally biased region" description="Low complexity" evidence="1">
    <location>
        <begin position="17"/>
        <end position="40"/>
    </location>
</feature>
<keyword evidence="2" id="KW-0812">Transmembrane</keyword>
<evidence type="ECO:0000313" key="4">
    <source>
        <dbReference type="Proteomes" id="UP000199622"/>
    </source>
</evidence>
<evidence type="ECO:0000256" key="2">
    <source>
        <dbReference type="SAM" id="Phobius"/>
    </source>
</evidence>